<feature type="domain" description="Double zinc ribbon" evidence="2">
    <location>
        <begin position="10"/>
        <end position="73"/>
    </location>
</feature>
<name>A0A1T1HF58_OCELI</name>
<comment type="similarity">
    <text evidence="1">Belongs to the ComF/GntX family.</text>
</comment>
<keyword evidence="4" id="KW-1185">Reference proteome</keyword>
<dbReference type="Pfam" id="PF18912">
    <property type="entry name" value="DZR_2"/>
    <property type="match status" value="1"/>
</dbReference>
<organism evidence="3 4">
    <name type="scientific">Oceanospirillum linum</name>
    <dbReference type="NCBI Taxonomy" id="966"/>
    <lineage>
        <taxon>Bacteria</taxon>
        <taxon>Pseudomonadati</taxon>
        <taxon>Pseudomonadota</taxon>
        <taxon>Gammaproteobacteria</taxon>
        <taxon>Oceanospirillales</taxon>
        <taxon>Oceanospirillaceae</taxon>
        <taxon>Oceanospirillum</taxon>
    </lineage>
</organism>
<dbReference type="InterPro" id="IPR000836">
    <property type="entry name" value="PRTase_dom"/>
</dbReference>
<dbReference type="AlphaFoldDB" id="A0A1T1HF58"/>
<dbReference type="RefSeq" id="WP_077242892.1">
    <property type="nucleotide sequence ID" value="NZ_FXTS01000001.1"/>
</dbReference>
<dbReference type="SUPFAM" id="SSF53271">
    <property type="entry name" value="PRTase-like"/>
    <property type="match status" value="1"/>
</dbReference>
<evidence type="ECO:0000313" key="3">
    <source>
        <dbReference type="EMBL" id="OOV88456.1"/>
    </source>
</evidence>
<dbReference type="Proteomes" id="UP000190064">
    <property type="component" value="Unassembled WGS sequence"/>
</dbReference>
<dbReference type="InterPro" id="IPR044005">
    <property type="entry name" value="DZR_2"/>
</dbReference>
<evidence type="ECO:0000313" key="4">
    <source>
        <dbReference type="Proteomes" id="UP000190064"/>
    </source>
</evidence>
<sequence length="251" mass="28285">MDKGFWRQIQDALFPRTCLLCRGRLDGDEMVSRLLCNDCLGDFECNPKACHRCAEPMTQTEPVSGTLLCGRCQKKPPAFHQILAPYLYCYPVSELIQRFKSQDHMLLNRLLSDLLSDYLMGQLDAEMIKRPDILLPVPTHWRTRLQRGFNPAACLADAVGRQLAIPVNMSVLRKPVMTHSQHDLNRAQRLKNLDQSFALRDGTEVQGREIAVVDDVVTTGSTADVIASLLRDNGAASVQVWAIARTPNQRR</sequence>
<dbReference type="STRING" id="966.BTA35_0202805"/>
<dbReference type="PANTHER" id="PTHR47505">
    <property type="entry name" value="DNA UTILIZATION PROTEIN YHGH"/>
    <property type="match status" value="1"/>
</dbReference>
<evidence type="ECO:0000256" key="1">
    <source>
        <dbReference type="ARBA" id="ARBA00008007"/>
    </source>
</evidence>
<dbReference type="InterPro" id="IPR051910">
    <property type="entry name" value="ComF/GntX_DNA_util-trans"/>
</dbReference>
<dbReference type="InterPro" id="IPR029057">
    <property type="entry name" value="PRTase-like"/>
</dbReference>
<accession>A0A1T1HF58</accession>
<dbReference type="EMBL" id="MTSD02000001">
    <property type="protein sequence ID" value="OOV88456.1"/>
    <property type="molecule type" value="Genomic_DNA"/>
</dbReference>
<evidence type="ECO:0000259" key="2">
    <source>
        <dbReference type="Pfam" id="PF18912"/>
    </source>
</evidence>
<protein>
    <recommendedName>
        <fullName evidence="2">Double zinc ribbon domain-containing protein</fullName>
    </recommendedName>
</protein>
<reference evidence="3" key="1">
    <citation type="submission" date="2017-02" db="EMBL/GenBank/DDBJ databases">
        <title>Draft Genome Sequence of the Salt Water Bacterium Oceanospirillum linum ATCC 11336.</title>
        <authorList>
            <person name="Trachtenberg A.M."/>
            <person name="Carney J.G."/>
            <person name="Linnane J.D."/>
            <person name="Rheaume B.A."/>
            <person name="Pitts N.L."/>
            <person name="Mykles D.L."/>
            <person name="Maclea K.S."/>
        </authorList>
    </citation>
    <scope>NUCLEOTIDE SEQUENCE [LARGE SCALE GENOMIC DNA]</scope>
    <source>
        <strain evidence="3">ATCC 11336</strain>
    </source>
</reference>
<proteinExistence type="inferred from homology"/>
<dbReference type="PANTHER" id="PTHR47505:SF1">
    <property type="entry name" value="DNA UTILIZATION PROTEIN YHGH"/>
    <property type="match status" value="1"/>
</dbReference>
<dbReference type="Gene3D" id="3.40.50.2020">
    <property type="match status" value="1"/>
</dbReference>
<comment type="caution">
    <text evidence="3">The sequence shown here is derived from an EMBL/GenBank/DDBJ whole genome shotgun (WGS) entry which is preliminary data.</text>
</comment>
<gene>
    <name evidence="3" type="ORF">BTA35_0202805</name>
</gene>
<dbReference type="CDD" id="cd06223">
    <property type="entry name" value="PRTases_typeI"/>
    <property type="match status" value="1"/>
</dbReference>